<keyword evidence="2" id="KW-0863">Zinc-finger</keyword>
<evidence type="ECO:0000313" key="6">
    <source>
        <dbReference type="Proteomes" id="UP000271974"/>
    </source>
</evidence>
<evidence type="ECO:0000259" key="4">
    <source>
        <dbReference type="Pfam" id="PF01753"/>
    </source>
</evidence>
<dbReference type="InterPro" id="IPR002893">
    <property type="entry name" value="Znf_MYND"/>
</dbReference>
<accession>A0A3S1B8P6</accession>
<protein>
    <recommendedName>
        <fullName evidence="4">MYND-type domain-containing protein</fullName>
    </recommendedName>
</protein>
<feature type="domain" description="MYND-type" evidence="4">
    <location>
        <begin position="48"/>
        <end position="84"/>
    </location>
</feature>
<evidence type="ECO:0000256" key="3">
    <source>
        <dbReference type="ARBA" id="ARBA00022833"/>
    </source>
</evidence>
<evidence type="ECO:0000256" key="2">
    <source>
        <dbReference type="ARBA" id="ARBA00022771"/>
    </source>
</evidence>
<feature type="non-terminal residue" evidence="5">
    <location>
        <position position="131"/>
    </location>
</feature>
<dbReference type="AlphaFoldDB" id="A0A3S1B8P6"/>
<dbReference type="Proteomes" id="UP000271974">
    <property type="component" value="Unassembled WGS sequence"/>
</dbReference>
<organism evidence="5 6">
    <name type="scientific">Elysia chlorotica</name>
    <name type="common">Eastern emerald elysia</name>
    <name type="synonym">Sea slug</name>
    <dbReference type="NCBI Taxonomy" id="188477"/>
    <lineage>
        <taxon>Eukaryota</taxon>
        <taxon>Metazoa</taxon>
        <taxon>Spiralia</taxon>
        <taxon>Lophotrochozoa</taxon>
        <taxon>Mollusca</taxon>
        <taxon>Gastropoda</taxon>
        <taxon>Heterobranchia</taxon>
        <taxon>Euthyneura</taxon>
        <taxon>Panpulmonata</taxon>
        <taxon>Sacoglossa</taxon>
        <taxon>Placobranchoidea</taxon>
        <taxon>Plakobranchidae</taxon>
        <taxon>Elysia</taxon>
    </lineage>
</organism>
<dbReference type="OrthoDB" id="6196550at2759"/>
<name>A0A3S1B8P6_ELYCH</name>
<dbReference type="GO" id="GO:0008270">
    <property type="term" value="F:zinc ion binding"/>
    <property type="evidence" value="ECO:0007669"/>
    <property type="project" value="UniProtKB-KW"/>
</dbReference>
<keyword evidence="1" id="KW-0479">Metal-binding</keyword>
<dbReference type="SUPFAM" id="SSF144232">
    <property type="entry name" value="HIT/MYND zinc finger-like"/>
    <property type="match status" value="1"/>
</dbReference>
<dbReference type="PANTHER" id="PTHR46533:SF1">
    <property type="entry name" value="ZINC FINGER MYND DOMAIN-CONTAINING PROTEIN 12"/>
    <property type="match status" value="1"/>
</dbReference>
<proteinExistence type="predicted"/>
<sequence length="131" mass="15149">MATLGSSTSMVSENSELQSAGISGGRNKPIQYVVINLLTKRKHEKDRCELCEQVGSLMCSGCQVTFYCGIQHYNLDKDFHAILCSRVKELRKPIEFSAQAETRERWRKQKRIRMEELYKFTWKRGQADLQA</sequence>
<evidence type="ECO:0000256" key="1">
    <source>
        <dbReference type="ARBA" id="ARBA00022723"/>
    </source>
</evidence>
<keyword evidence="6" id="KW-1185">Reference proteome</keyword>
<dbReference type="Gene3D" id="6.10.140.2220">
    <property type="match status" value="1"/>
</dbReference>
<evidence type="ECO:0000313" key="5">
    <source>
        <dbReference type="EMBL" id="RUS78635.1"/>
    </source>
</evidence>
<comment type="caution">
    <text evidence="5">The sequence shown here is derived from an EMBL/GenBank/DDBJ whole genome shotgun (WGS) entry which is preliminary data.</text>
</comment>
<dbReference type="EMBL" id="RQTK01000498">
    <property type="protein sequence ID" value="RUS78635.1"/>
    <property type="molecule type" value="Genomic_DNA"/>
</dbReference>
<dbReference type="InterPro" id="IPR053248">
    <property type="entry name" value="Zinc_finger_MYND_domain"/>
</dbReference>
<dbReference type="Pfam" id="PF01753">
    <property type="entry name" value="zf-MYND"/>
    <property type="match status" value="1"/>
</dbReference>
<keyword evidence="3" id="KW-0862">Zinc</keyword>
<reference evidence="5 6" key="1">
    <citation type="submission" date="2019-01" db="EMBL/GenBank/DDBJ databases">
        <title>A draft genome assembly of the solar-powered sea slug Elysia chlorotica.</title>
        <authorList>
            <person name="Cai H."/>
            <person name="Li Q."/>
            <person name="Fang X."/>
            <person name="Li J."/>
            <person name="Curtis N.E."/>
            <person name="Altenburger A."/>
            <person name="Shibata T."/>
            <person name="Feng M."/>
            <person name="Maeda T."/>
            <person name="Schwartz J.A."/>
            <person name="Shigenobu S."/>
            <person name="Lundholm N."/>
            <person name="Nishiyama T."/>
            <person name="Yang H."/>
            <person name="Hasebe M."/>
            <person name="Li S."/>
            <person name="Pierce S.K."/>
            <person name="Wang J."/>
        </authorList>
    </citation>
    <scope>NUCLEOTIDE SEQUENCE [LARGE SCALE GENOMIC DNA]</scope>
    <source>
        <strain evidence="5">EC2010</strain>
        <tissue evidence="5">Whole organism of an adult</tissue>
    </source>
</reference>
<gene>
    <name evidence="5" type="ORF">EGW08_013605</name>
</gene>
<dbReference type="PANTHER" id="PTHR46533">
    <property type="entry name" value="ZINC FINGER MYND DOMAIN-CONTAINING PROTEIN 12"/>
    <property type="match status" value="1"/>
</dbReference>